<gene>
    <name evidence="6" type="ORF">Nepgr_033331</name>
</gene>
<dbReference type="InterPro" id="IPR006514">
    <property type="entry name" value="IRX15/GXM/AGM"/>
</dbReference>
<dbReference type="Proteomes" id="UP001279734">
    <property type="component" value="Unassembled WGS sequence"/>
</dbReference>
<dbReference type="EMBL" id="BSYO01000040">
    <property type="protein sequence ID" value="GMH31488.1"/>
    <property type="molecule type" value="Genomic_DNA"/>
</dbReference>
<evidence type="ECO:0000256" key="3">
    <source>
        <dbReference type="ARBA" id="ARBA00022989"/>
    </source>
</evidence>
<comment type="subcellular location">
    <subcellularLocation>
        <location evidence="1">Golgi apparatus membrane</location>
        <topology evidence="1">Single-pass membrane protein</topology>
    </subcellularLocation>
</comment>
<keyword evidence="7" id="KW-1185">Reference proteome</keyword>
<accession>A0AAD3TKF7</accession>
<evidence type="ECO:0000256" key="5">
    <source>
        <dbReference type="SAM" id="Phobius"/>
    </source>
</evidence>
<protein>
    <recommendedName>
        <fullName evidence="8">Polysaccharide biosynthesis domain-containing protein</fullName>
    </recommendedName>
</protein>
<name>A0AAD3TKF7_NEPGR</name>
<proteinExistence type="predicted"/>
<comment type="caution">
    <text evidence="6">The sequence shown here is derived from an EMBL/GenBank/DDBJ whole genome shotgun (WGS) entry which is preliminary data.</text>
</comment>
<evidence type="ECO:0000313" key="6">
    <source>
        <dbReference type="EMBL" id="GMH31488.1"/>
    </source>
</evidence>
<evidence type="ECO:0000313" key="7">
    <source>
        <dbReference type="Proteomes" id="UP001279734"/>
    </source>
</evidence>
<dbReference type="GO" id="GO:0045492">
    <property type="term" value="P:xylan biosynthetic process"/>
    <property type="evidence" value="ECO:0007669"/>
    <property type="project" value="InterPro"/>
</dbReference>
<dbReference type="PANTHER" id="PTHR31444">
    <property type="entry name" value="OS11G0490100 PROTEIN"/>
    <property type="match status" value="1"/>
</dbReference>
<organism evidence="6 7">
    <name type="scientific">Nepenthes gracilis</name>
    <name type="common">Slender pitcher plant</name>
    <dbReference type="NCBI Taxonomy" id="150966"/>
    <lineage>
        <taxon>Eukaryota</taxon>
        <taxon>Viridiplantae</taxon>
        <taxon>Streptophyta</taxon>
        <taxon>Embryophyta</taxon>
        <taxon>Tracheophyta</taxon>
        <taxon>Spermatophyta</taxon>
        <taxon>Magnoliopsida</taxon>
        <taxon>eudicotyledons</taxon>
        <taxon>Gunneridae</taxon>
        <taxon>Pentapetalae</taxon>
        <taxon>Caryophyllales</taxon>
        <taxon>Nepenthaceae</taxon>
        <taxon>Nepenthes</taxon>
    </lineage>
</organism>
<evidence type="ECO:0008006" key="8">
    <source>
        <dbReference type="Google" id="ProtNLM"/>
    </source>
</evidence>
<evidence type="ECO:0000256" key="2">
    <source>
        <dbReference type="ARBA" id="ARBA00022692"/>
    </source>
</evidence>
<dbReference type="Pfam" id="PF21729">
    <property type="entry name" value="IRX15_IRX15L_GXM"/>
    <property type="match status" value="1"/>
</dbReference>
<sequence length="369" mass="41011">MKKMPPEETPLPAFVVPHSQTRISILPKTQIHLPVCKTFTQMKRMDLTLSRRRLIHVLLLTLAFMSVVRLLRIGISTYSSTPHTTVPSLRACNPQSSTCRRISSHEQLVTPTLQKGDAALPPLRTCNPESSTCMSISSHEQLVSPTPQTTGTATTAAAVTVKEYQFLADLITKRAPCNFLIFGLEDQYLLLSEINAAGTTIFLEDNPEKLKKPTRRSNSTQVYKVKYDKPAREAFRLLKQARKQLACAPNAGPLEVSACRLALKGLPKVVYMHKWDVVLVDGPSSDSPEAPGRMAAIYTASLIARTGNITNIVVHDVDRTIEKWFCWEFLCEENLVSSKGKFWNFRIVGSGLSNSTSFCSHKKLSGVRV</sequence>
<dbReference type="GO" id="GO:0000139">
    <property type="term" value="C:Golgi membrane"/>
    <property type="evidence" value="ECO:0007669"/>
    <property type="project" value="UniProtKB-SubCell"/>
</dbReference>
<keyword evidence="3 5" id="KW-1133">Transmembrane helix</keyword>
<evidence type="ECO:0000256" key="4">
    <source>
        <dbReference type="ARBA" id="ARBA00023136"/>
    </source>
</evidence>
<dbReference type="NCBIfam" id="TIGR01627">
    <property type="entry name" value="A_thal_3515"/>
    <property type="match status" value="1"/>
</dbReference>
<keyword evidence="4 5" id="KW-0472">Membrane</keyword>
<evidence type="ECO:0000256" key="1">
    <source>
        <dbReference type="ARBA" id="ARBA00004194"/>
    </source>
</evidence>
<reference evidence="6" key="1">
    <citation type="submission" date="2023-05" db="EMBL/GenBank/DDBJ databases">
        <title>Nepenthes gracilis genome sequencing.</title>
        <authorList>
            <person name="Fukushima K."/>
        </authorList>
    </citation>
    <scope>NUCLEOTIDE SEQUENCE</scope>
    <source>
        <strain evidence="6">SING2019-196</strain>
    </source>
</reference>
<dbReference type="AlphaFoldDB" id="A0AAD3TKF7"/>
<keyword evidence="2 5" id="KW-0812">Transmembrane</keyword>
<feature type="transmembrane region" description="Helical" evidence="5">
    <location>
        <begin position="54"/>
        <end position="75"/>
    </location>
</feature>